<feature type="compositionally biased region" description="Basic and acidic residues" evidence="1">
    <location>
        <begin position="38"/>
        <end position="61"/>
    </location>
</feature>
<feature type="region of interest" description="Disordered" evidence="1">
    <location>
        <begin position="181"/>
        <end position="212"/>
    </location>
</feature>
<dbReference type="OrthoDB" id="604034at2759"/>
<name>A0A161ZP33_DAUCS</name>
<dbReference type="PANTHER" id="PTHR34797:SF1">
    <property type="entry name" value="ATG8-INTERACTING PROTEIN 2"/>
    <property type="match status" value="1"/>
</dbReference>
<dbReference type="STRING" id="79200.A0A161ZP33"/>
<evidence type="ECO:0008006" key="6">
    <source>
        <dbReference type="Google" id="ProtNLM"/>
    </source>
</evidence>
<dbReference type="AlphaFoldDB" id="A0A161ZP33"/>
<sequence>MADNVEGREVPAHGNEWEVVSLTASAYAASPGPVQVKLNDDNQGRRLGEDKEDKPEADQHENSPFGPEKNVVSSELAKQVDEYSSDFVAEEGGMSNTKDGDNWDVKALSMSDDFPVMQFVNEKGKSLSVGGTEFKEGLALHGLTLVDEEQGMYNTAKYSSFHGEATIGGSAALEEKRTFYEPVDPSEEGLESNLSRSPTSSDENEDDGSDLPSEAWWKKRVASLYAQAKEANAMWSILIAAAVMGVVIIGHKWQQRKLHCGDQKMSKMLGPFSGLNSVLVGGHQSGSVIRGRTTSQR</sequence>
<dbReference type="EMBL" id="CP093349">
    <property type="protein sequence ID" value="WOH09482.1"/>
    <property type="molecule type" value="Genomic_DNA"/>
</dbReference>
<feature type="region of interest" description="Disordered" evidence="1">
    <location>
        <begin position="29"/>
        <end position="77"/>
    </location>
</feature>
<reference evidence="3" key="1">
    <citation type="journal article" date="2016" name="Nat. Genet.">
        <title>A high-quality carrot genome assembly provides new insights into carotenoid accumulation and asterid genome evolution.</title>
        <authorList>
            <person name="Iorizzo M."/>
            <person name="Ellison S."/>
            <person name="Senalik D."/>
            <person name="Zeng P."/>
            <person name="Satapoomin P."/>
            <person name="Huang J."/>
            <person name="Bowman M."/>
            <person name="Iovene M."/>
            <person name="Sanseverino W."/>
            <person name="Cavagnaro P."/>
            <person name="Yildiz M."/>
            <person name="Macko-Podgorni A."/>
            <person name="Moranska E."/>
            <person name="Grzebelus E."/>
            <person name="Grzebelus D."/>
            <person name="Ashrafi H."/>
            <person name="Zheng Z."/>
            <person name="Cheng S."/>
            <person name="Spooner D."/>
            <person name="Van Deynze A."/>
            <person name="Simon P."/>
        </authorList>
    </citation>
    <scope>NUCLEOTIDE SEQUENCE [LARGE SCALE GENOMIC DNA]</scope>
    <source>
        <tissue evidence="3">Leaf</tissue>
    </source>
</reference>
<reference evidence="4" key="2">
    <citation type="submission" date="2022-03" db="EMBL/GenBank/DDBJ databases">
        <title>Draft title - Genomic analysis of global carrot germplasm unveils the trajectory of domestication and the origin of high carotenoid orange carrot.</title>
        <authorList>
            <person name="Iorizzo M."/>
            <person name="Ellison S."/>
            <person name="Senalik D."/>
            <person name="Macko-Podgorni A."/>
            <person name="Grzebelus D."/>
            <person name="Bostan H."/>
            <person name="Rolling W."/>
            <person name="Curaba J."/>
            <person name="Simon P."/>
        </authorList>
    </citation>
    <scope>NUCLEOTIDE SEQUENCE</scope>
    <source>
        <tissue evidence="4">Leaf</tissue>
    </source>
</reference>
<evidence type="ECO:0000313" key="3">
    <source>
        <dbReference type="EMBL" id="KZM88120.1"/>
    </source>
</evidence>
<keyword evidence="2" id="KW-0812">Transmembrane</keyword>
<dbReference type="PANTHER" id="PTHR34797">
    <property type="entry name" value="ATG8-INTERACTING PROTEIN 2"/>
    <property type="match status" value="1"/>
</dbReference>
<proteinExistence type="predicted"/>
<dbReference type="Proteomes" id="UP000077755">
    <property type="component" value="Chromosome 7"/>
</dbReference>
<dbReference type="EMBL" id="LNRQ01000007">
    <property type="protein sequence ID" value="KZM88120.1"/>
    <property type="molecule type" value="Genomic_DNA"/>
</dbReference>
<keyword evidence="2" id="KW-1133">Transmembrane helix</keyword>
<dbReference type="InterPro" id="IPR040304">
    <property type="entry name" value="ATG8-IP-1/2"/>
</dbReference>
<dbReference type="KEGG" id="dcr:108193177"/>
<gene>
    <name evidence="3" type="ORF">DCAR_025195</name>
    <name evidence="4" type="ORF">DCAR_0728939</name>
</gene>
<evidence type="ECO:0000256" key="2">
    <source>
        <dbReference type="SAM" id="Phobius"/>
    </source>
</evidence>
<feature type="transmembrane region" description="Helical" evidence="2">
    <location>
        <begin position="233"/>
        <end position="250"/>
    </location>
</feature>
<organism evidence="3">
    <name type="scientific">Daucus carota subsp. sativus</name>
    <name type="common">Carrot</name>
    <dbReference type="NCBI Taxonomy" id="79200"/>
    <lineage>
        <taxon>Eukaryota</taxon>
        <taxon>Viridiplantae</taxon>
        <taxon>Streptophyta</taxon>
        <taxon>Embryophyta</taxon>
        <taxon>Tracheophyta</taxon>
        <taxon>Spermatophyta</taxon>
        <taxon>Magnoliopsida</taxon>
        <taxon>eudicotyledons</taxon>
        <taxon>Gunneridae</taxon>
        <taxon>Pentapetalae</taxon>
        <taxon>asterids</taxon>
        <taxon>campanulids</taxon>
        <taxon>Apiales</taxon>
        <taxon>Apiaceae</taxon>
        <taxon>Apioideae</taxon>
        <taxon>Scandiceae</taxon>
        <taxon>Daucinae</taxon>
        <taxon>Daucus</taxon>
        <taxon>Daucus sect. Daucus</taxon>
    </lineage>
</organism>
<feature type="compositionally biased region" description="Polar residues" evidence="1">
    <location>
        <begin position="192"/>
        <end position="201"/>
    </location>
</feature>
<protein>
    <recommendedName>
        <fullName evidence="6">ATG8-interacting protein 1</fullName>
    </recommendedName>
</protein>
<dbReference type="Gramene" id="KZM88120">
    <property type="protein sequence ID" value="KZM88120"/>
    <property type="gene ID" value="DCAR_025195"/>
</dbReference>
<accession>A0A161ZP33</accession>
<keyword evidence="2" id="KW-0472">Membrane</keyword>
<dbReference type="OMA" id="HERWQNQ"/>
<evidence type="ECO:0000256" key="1">
    <source>
        <dbReference type="SAM" id="MobiDB-lite"/>
    </source>
</evidence>
<evidence type="ECO:0000313" key="5">
    <source>
        <dbReference type="Proteomes" id="UP000077755"/>
    </source>
</evidence>
<keyword evidence="5" id="KW-1185">Reference proteome</keyword>
<evidence type="ECO:0000313" key="4">
    <source>
        <dbReference type="EMBL" id="WOH09482.1"/>
    </source>
</evidence>